<dbReference type="PANTHER" id="PTHR43976">
    <property type="entry name" value="SHORT CHAIN DEHYDROGENASE"/>
    <property type="match status" value="1"/>
</dbReference>
<dbReference type="OrthoDB" id="9775296at2"/>
<dbReference type="PANTHER" id="PTHR43976:SF16">
    <property type="entry name" value="SHORT-CHAIN DEHYDROGENASE_REDUCTASE FAMILY PROTEIN"/>
    <property type="match status" value="1"/>
</dbReference>
<evidence type="ECO:0000313" key="5">
    <source>
        <dbReference type="Proteomes" id="UP000426246"/>
    </source>
</evidence>
<gene>
    <name evidence="4" type="ORF">EHS13_03590</name>
</gene>
<dbReference type="InterPro" id="IPR020904">
    <property type="entry name" value="Sc_DH/Rdtase_CS"/>
</dbReference>
<evidence type="ECO:0000256" key="3">
    <source>
        <dbReference type="RuleBase" id="RU000363"/>
    </source>
</evidence>
<dbReference type="InterPro" id="IPR002347">
    <property type="entry name" value="SDR_fam"/>
</dbReference>
<protein>
    <submittedName>
        <fullName evidence="4">SDR family oxidoreductase</fullName>
    </submittedName>
</protein>
<sequence length="279" mass="31046">MPTNPPIVLITGTSSGFGLLTAIALGKAGYHVIATMRDLSKQNRLIERATAENIIQNIECMQLDVTDEKSINQTIKTILAKYQRIDVLVNNAGYAVGGCVEDIPLEVWREQFETNFFGLITLTQAVLPIMRQQKQGKIINISSISGRLGFPGYAAYSASKFAVEGFSESLRHEMLPFGVYVVIVEPGSYKTEIWDKGFANMQTSPESAYRTQLEAVLRYSHKAAKTSPDPQLIADLIVRITAKASPKLRYPLGKGARLSIWGKALLPLKWFEWMLHKLL</sequence>
<dbReference type="PRINTS" id="PR00080">
    <property type="entry name" value="SDRFAMILY"/>
</dbReference>
<keyword evidence="5" id="KW-1185">Reference proteome</keyword>
<keyword evidence="2" id="KW-0560">Oxidoreductase</keyword>
<dbReference type="InterPro" id="IPR036291">
    <property type="entry name" value="NAD(P)-bd_dom_sf"/>
</dbReference>
<dbReference type="Pfam" id="PF00106">
    <property type="entry name" value="adh_short"/>
    <property type="match status" value="1"/>
</dbReference>
<dbReference type="KEGG" id="ppsc:EHS13_03590"/>
<dbReference type="PRINTS" id="PR00081">
    <property type="entry name" value="GDHRDH"/>
</dbReference>
<dbReference type="Proteomes" id="UP000426246">
    <property type="component" value="Chromosome"/>
</dbReference>
<evidence type="ECO:0000256" key="1">
    <source>
        <dbReference type="ARBA" id="ARBA00006484"/>
    </source>
</evidence>
<name>A0A6B8RTT5_9BACL</name>
<dbReference type="NCBIfam" id="NF005372">
    <property type="entry name" value="PRK06914.1"/>
    <property type="match status" value="1"/>
</dbReference>
<dbReference type="AlphaFoldDB" id="A0A6B8RTT5"/>
<dbReference type="EMBL" id="CP034235">
    <property type="protein sequence ID" value="QGQ99940.1"/>
    <property type="molecule type" value="Genomic_DNA"/>
</dbReference>
<dbReference type="SUPFAM" id="SSF51735">
    <property type="entry name" value="NAD(P)-binding Rossmann-fold domains"/>
    <property type="match status" value="1"/>
</dbReference>
<dbReference type="Gene3D" id="3.40.50.720">
    <property type="entry name" value="NAD(P)-binding Rossmann-like Domain"/>
    <property type="match status" value="1"/>
</dbReference>
<dbReference type="CDD" id="cd05374">
    <property type="entry name" value="17beta-HSD-like_SDR_c"/>
    <property type="match status" value="1"/>
</dbReference>
<proteinExistence type="inferred from homology"/>
<dbReference type="InterPro" id="IPR051911">
    <property type="entry name" value="SDR_oxidoreductase"/>
</dbReference>
<accession>A0A6B8RTT5</accession>
<organism evidence="4 5">
    <name type="scientific">Paenibacillus psychroresistens</name>
    <dbReference type="NCBI Taxonomy" id="1778678"/>
    <lineage>
        <taxon>Bacteria</taxon>
        <taxon>Bacillati</taxon>
        <taxon>Bacillota</taxon>
        <taxon>Bacilli</taxon>
        <taxon>Bacillales</taxon>
        <taxon>Paenibacillaceae</taxon>
        <taxon>Paenibacillus</taxon>
    </lineage>
</organism>
<evidence type="ECO:0000313" key="4">
    <source>
        <dbReference type="EMBL" id="QGQ99940.1"/>
    </source>
</evidence>
<comment type="similarity">
    <text evidence="1 3">Belongs to the short-chain dehydrogenases/reductases (SDR) family.</text>
</comment>
<evidence type="ECO:0000256" key="2">
    <source>
        <dbReference type="ARBA" id="ARBA00023002"/>
    </source>
</evidence>
<dbReference type="GO" id="GO:0016491">
    <property type="term" value="F:oxidoreductase activity"/>
    <property type="evidence" value="ECO:0007669"/>
    <property type="project" value="UniProtKB-KW"/>
</dbReference>
<reference evidence="5" key="1">
    <citation type="submission" date="2018-11" db="EMBL/GenBank/DDBJ databases">
        <title>Complete genome sequence of Paenibacillus sp. ML311-T8.</title>
        <authorList>
            <person name="Nam Y.-D."/>
            <person name="Kang J."/>
            <person name="Chung W.-H."/>
            <person name="Park Y.S."/>
        </authorList>
    </citation>
    <scope>NUCLEOTIDE SEQUENCE [LARGE SCALE GENOMIC DNA]</scope>
    <source>
        <strain evidence="5">ML311-T8</strain>
    </source>
</reference>
<dbReference type="PROSITE" id="PS00061">
    <property type="entry name" value="ADH_SHORT"/>
    <property type="match status" value="1"/>
</dbReference>